<evidence type="ECO:0000313" key="7">
    <source>
        <dbReference type="EMBL" id="KAF9997208.1"/>
    </source>
</evidence>
<evidence type="ECO:0000313" key="8">
    <source>
        <dbReference type="Proteomes" id="UP000749646"/>
    </source>
</evidence>
<dbReference type="InterPro" id="IPR016162">
    <property type="entry name" value="Ald_DH_N"/>
</dbReference>
<proteinExistence type="predicted"/>
<evidence type="ECO:0000256" key="2">
    <source>
        <dbReference type="ARBA" id="ARBA00012884"/>
    </source>
</evidence>
<dbReference type="PANTHER" id="PTHR42862:SF1">
    <property type="entry name" value="DELTA-1-PYRROLINE-5-CARBOXYLATE DEHYDROGENASE 2, ISOFORM A-RELATED"/>
    <property type="match status" value="1"/>
</dbReference>
<sequence length="447" mass="48819">MTCPTVNPPTVTTIYPSLLPATLATFEVPAVANEPMKSYSVGSAERAGLQAALKELRAQAPLDIPCIVNGKEVSIFEKQVMPHEHEALVAKAIDGALTAKNDWEITPFNDRAAIFLILSPPSTGAILIDITVIQDHGCYHMQERKNAWQAEIDAAAELADFWRFGVKFAEELYAIQPPQNAVSTWNRIEYRPLEGFVFAVTPFNFTAIAGNLAGAPVLVGNVCVWKLAPATTYASYVVYQILKEAGLPDGVIQFIPGPPAEVVGQVLKHPDFAALHFTGSTHVFRKLWKDIGNNIENYKSYPRIVGETGGKNFHMVHKSAIVKSVVLNTVRSAFEYQGQKCSACSRAYFPDNLWPEIKKDLVENHALTGALFSQDRYATILGANKFRHAAGNFYINDKCTGAVVGGRASGTNGKAGSAAILSRFVSPRSIKETFVDLDDFIYPSNLV</sequence>
<dbReference type="Gene3D" id="3.40.309.10">
    <property type="entry name" value="Aldehyde Dehydrogenase, Chain A, domain 2"/>
    <property type="match status" value="2"/>
</dbReference>
<dbReference type="InterPro" id="IPR050485">
    <property type="entry name" value="Proline_metab_enzyme"/>
</dbReference>
<dbReference type="AlphaFoldDB" id="A0A9P6MFN8"/>
<comment type="caution">
    <text evidence="7">The sequence shown here is derived from an EMBL/GenBank/DDBJ whole genome shotgun (WGS) entry which is preliminary data.</text>
</comment>
<dbReference type="Proteomes" id="UP000749646">
    <property type="component" value="Unassembled WGS sequence"/>
</dbReference>
<protein>
    <recommendedName>
        <fullName evidence="2">L-glutamate gamma-semialdehyde dehydrogenase</fullName>
        <ecNumber evidence="2">1.2.1.88</ecNumber>
    </recommendedName>
</protein>
<gene>
    <name evidence="7" type="primary">PUT2_2</name>
    <name evidence="7" type="ORF">BGZ65_007203</name>
</gene>
<comment type="catalytic activity">
    <reaction evidence="5">
        <text>L-glutamate 5-semialdehyde + NAD(+) + H2O = L-glutamate + NADH + 2 H(+)</text>
        <dbReference type="Rhea" id="RHEA:30235"/>
        <dbReference type="ChEBI" id="CHEBI:15377"/>
        <dbReference type="ChEBI" id="CHEBI:15378"/>
        <dbReference type="ChEBI" id="CHEBI:29985"/>
        <dbReference type="ChEBI" id="CHEBI:57540"/>
        <dbReference type="ChEBI" id="CHEBI:57945"/>
        <dbReference type="ChEBI" id="CHEBI:58066"/>
        <dbReference type="EC" id="1.2.1.88"/>
    </reaction>
</comment>
<accession>A0A9P6MFN8</accession>
<feature type="domain" description="Aldehyde dehydrogenase" evidence="6">
    <location>
        <begin position="82"/>
        <end position="364"/>
    </location>
</feature>
<evidence type="ECO:0000256" key="5">
    <source>
        <dbReference type="ARBA" id="ARBA00048142"/>
    </source>
</evidence>
<comment type="pathway">
    <text evidence="1">Amino-acid degradation; L-proline degradation into L-glutamate; L-glutamate from L-proline: step 2/2.</text>
</comment>
<dbReference type="InterPro" id="IPR016163">
    <property type="entry name" value="Ald_DH_C"/>
</dbReference>
<dbReference type="EC" id="1.2.1.88" evidence="2"/>
<evidence type="ECO:0000256" key="1">
    <source>
        <dbReference type="ARBA" id="ARBA00004786"/>
    </source>
</evidence>
<dbReference type="GO" id="GO:0005759">
    <property type="term" value="C:mitochondrial matrix"/>
    <property type="evidence" value="ECO:0007669"/>
    <property type="project" value="TreeGrafter"/>
</dbReference>
<dbReference type="InterPro" id="IPR016161">
    <property type="entry name" value="Ald_DH/histidinol_DH"/>
</dbReference>
<dbReference type="InterPro" id="IPR016160">
    <property type="entry name" value="Ald_DH_CS_CYS"/>
</dbReference>
<dbReference type="InterPro" id="IPR015590">
    <property type="entry name" value="Aldehyde_DH_dom"/>
</dbReference>
<dbReference type="PANTHER" id="PTHR42862">
    <property type="entry name" value="DELTA-1-PYRROLINE-5-CARBOXYLATE DEHYDROGENASE 1, ISOFORM A-RELATED"/>
    <property type="match status" value="1"/>
</dbReference>
<evidence type="ECO:0000256" key="3">
    <source>
        <dbReference type="ARBA" id="ARBA00023002"/>
    </source>
</evidence>
<dbReference type="EMBL" id="JAAAHW010001037">
    <property type="protein sequence ID" value="KAF9997208.1"/>
    <property type="molecule type" value="Genomic_DNA"/>
</dbReference>
<organism evidence="7 8">
    <name type="scientific">Modicella reniformis</name>
    <dbReference type="NCBI Taxonomy" id="1440133"/>
    <lineage>
        <taxon>Eukaryota</taxon>
        <taxon>Fungi</taxon>
        <taxon>Fungi incertae sedis</taxon>
        <taxon>Mucoromycota</taxon>
        <taxon>Mortierellomycotina</taxon>
        <taxon>Mortierellomycetes</taxon>
        <taxon>Mortierellales</taxon>
        <taxon>Mortierellaceae</taxon>
        <taxon>Modicella</taxon>
    </lineage>
</organism>
<dbReference type="FunFam" id="3.40.605.10:FF:000006">
    <property type="entry name" value="1-pyrroline-5-carboxylate dehydrogenase"/>
    <property type="match status" value="1"/>
</dbReference>
<dbReference type="GO" id="GO:0003842">
    <property type="term" value="F:L-glutamate gamma-semialdehyde dehydrogenase activity"/>
    <property type="evidence" value="ECO:0007669"/>
    <property type="project" value="UniProtKB-EC"/>
</dbReference>
<evidence type="ECO:0000259" key="6">
    <source>
        <dbReference type="Pfam" id="PF00171"/>
    </source>
</evidence>
<dbReference type="OrthoDB" id="5322683at2759"/>
<keyword evidence="4" id="KW-0520">NAD</keyword>
<dbReference type="Gene3D" id="3.40.605.10">
    <property type="entry name" value="Aldehyde Dehydrogenase, Chain A, domain 1"/>
    <property type="match status" value="2"/>
</dbReference>
<keyword evidence="3" id="KW-0560">Oxidoreductase</keyword>
<dbReference type="SUPFAM" id="SSF53720">
    <property type="entry name" value="ALDH-like"/>
    <property type="match status" value="1"/>
</dbReference>
<keyword evidence="8" id="KW-1185">Reference proteome</keyword>
<evidence type="ECO:0000256" key="4">
    <source>
        <dbReference type="ARBA" id="ARBA00023027"/>
    </source>
</evidence>
<name>A0A9P6MFN8_9FUNG</name>
<reference evidence="7" key="1">
    <citation type="journal article" date="2020" name="Fungal Divers.">
        <title>Resolving the Mortierellaceae phylogeny through synthesis of multi-gene phylogenetics and phylogenomics.</title>
        <authorList>
            <person name="Vandepol N."/>
            <person name="Liber J."/>
            <person name="Desiro A."/>
            <person name="Na H."/>
            <person name="Kennedy M."/>
            <person name="Barry K."/>
            <person name="Grigoriev I.V."/>
            <person name="Miller A.N."/>
            <person name="O'Donnell K."/>
            <person name="Stajich J.E."/>
            <person name="Bonito G."/>
        </authorList>
    </citation>
    <scope>NUCLEOTIDE SEQUENCE</scope>
    <source>
        <strain evidence="7">MES-2147</strain>
    </source>
</reference>
<dbReference type="GO" id="GO:0010133">
    <property type="term" value="P:L-proline catabolic process to L-glutamate"/>
    <property type="evidence" value="ECO:0007669"/>
    <property type="project" value="TreeGrafter"/>
</dbReference>
<dbReference type="Pfam" id="PF00171">
    <property type="entry name" value="Aldedh"/>
    <property type="match status" value="1"/>
</dbReference>
<dbReference type="PROSITE" id="PS00070">
    <property type="entry name" value="ALDEHYDE_DEHYDR_CYS"/>
    <property type="match status" value="1"/>
</dbReference>